<dbReference type="EMBL" id="QEFC01002738">
    <property type="protein sequence ID" value="KAE9450933.1"/>
    <property type="molecule type" value="Genomic_DNA"/>
</dbReference>
<dbReference type="Proteomes" id="UP000428333">
    <property type="component" value="Linkage Group LG10"/>
</dbReference>
<accession>A0A6A4KTL6</accession>
<reference evidence="5 6" key="1">
    <citation type="journal article" date="2019" name="Genome Biol. Evol.">
        <title>The Rhododendron genome and chromosomal organization provide insight into shared whole-genome duplications across the heath family (Ericaceae).</title>
        <authorList>
            <person name="Soza V.L."/>
            <person name="Lindsley D."/>
            <person name="Waalkes A."/>
            <person name="Ramage E."/>
            <person name="Patwardhan R.P."/>
            <person name="Burton J.N."/>
            <person name="Adey A."/>
            <person name="Kumar A."/>
            <person name="Qiu R."/>
            <person name="Shendure J."/>
            <person name="Hall B."/>
        </authorList>
    </citation>
    <scope>NUCLEOTIDE SEQUENCE [LARGE SCALE GENOMIC DNA]</scope>
    <source>
        <strain evidence="5">RSF 1966-606</strain>
    </source>
</reference>
<dbReference type="AlphaFoldDB" id="A0A6A4KTL6"/>
<dbReference type="PANTHER" id="PTHR45714">
    <property type="entry name" value="HOMEOBOX-LEUCINE ZIPPER PROTEIN HAT14"/>
    <property type="match status" value="1"/>
</dbReference>
<keyword evidence="3" id="KW-0804">Transcription</keyword>
<dbReference type="InterPro" id="IPR050762">
    <property type="entry name" value="HD-ZIP_Homeobox_LZ_Class_II"/>
</dbReference>
<comment type="caution">
    <text evidence="5">The sequence shown here is derived from an EMBL/GenBank/DDBJ whole genome shotgun (WGS) entry which is preliminary data.</text>
</comment>
<evidence type="ECO:0000313" key="5">
    <source>
        <dbReference type="EMBL" id="KAE9450933.1"/>
    </source>
</evidence>
<keyword evidence="6" id="KW-1185">Reference proteome</keyword>
<keyword evidence="2" id="KW-0805">Transcription regulation</keyword>
<feature type="compositionally biased region" description="Basic and acidic residues" evidence="4">
    <location>
        <begin position="118"/>
        <end position="130"/>
    </location>
</feature>
<gene>
    <name evidence="5" type="ORF">C3L33_17161</name>
</gene>
<evidence type="ECO:0000256" key="2">
    <source>
        <dbReference type="ARBA" id="ARBA00023015"/>
    </source>
</evidence>
<sequence>MLFCGLWIYANKEEGGGQRVMRNLDINQVPSEEDCWTGVSVEIVDDYDDGNNGGGGPPRKKLRLTKEQSRLLEESFRHNPTLNPEQAKADGNGVRVLEEMVRVPDRAKPTAANGGGRTEGHEGGPGRRDLGPQLRPSAAGIRPVHVPPLRAGHGHH</sequence>
<dbReference type="GO" id="GO:0003677">
    <property type="term" value="F:DNA binding"/>
    <property type="evidence" value="ECO:0007669"/>
    <property type="project" value="InterPro"/>
</dbReference>
<dbReference type="GO" id="GO:0005634">
    <property type="term" value="C:nucleus"/>
    <property type="evidence" value="ECO:0007669"/>
    <property type="project" value="UniProtKB-SubCell"/>
</dbReference>
<evidence type="ECO:0000256" key="1">
    <source>
        <dbReference type="ARBA" id="ARBA00004123"/>
    </source>
</evidence>
<dbReference type="InterPro" id="IPR001356">
    <property type="entry name" value="HD"/>
</dbReference>
<dbReference type="OrthoDB" id="6159439at2759"/>
<feature type="non-terminal residue" evidence="5">
    <location>
        <position position="1"/>
    </location>
</feature>
<evidence type="ECO:0000256" key="3">
    <source>
        <dbReference type="ARBA" id="ARBA00023163"/>
    </source>
</evidence>
<proteinExistence type="predicted"/>
<name>A0A6A4KTL6_9ERIC</name>
<evidence type="ECO:0000256" key="4">
    <source>
        <dbReference type="SAM" id="MobiDB-lite"/>
    </source>
</evidence>
<organism evidence="5 6">
    <name type="scientific">Rhododendron williamsianum</name>
    <dbReference type="NCBI Taxonomy" id="262921"/>
    <lineage>
        <taxon>Eukaryota</taxon>
        <taxon>Viridiplantae</taxon>
        <taxon>Streptophyta</taxon>
        <taxon>Embryophyta</taxon>
        <taxon>Tracheophyta</taxon>
        <taxon>Spermatophyta</taxon>
        <taxon>Magnoliopsida</taxon>
        <taxon>eudicotyledons</taxon>
        <taxon>Gunneridae</taxon>
        <taxon>Pentapetalae</taxon>
        <taxon>asterids</taxon>
        <taxon>Ericales</taxon>
        <taxon>Ericaceae</taxon>
        <taxon>Ericoideae</taxon>
        <taxon>Rhodoreae</taxon>
        <taxon>Rhododendron</taxon>
    </lineage>
</organism>
<dbReference type="PANTHER" id="PTHR45714:SF8">
    <property type="entry name" value="HOMEOBOX-LEUCINE ZIPPER PROTEIN ATHB-17"/>
    <property type="match status" value="1"/>
</dbReference>
<comment type="subcellular location">
    <subcellularLocation>
        <location evidence="1">Nucleus</location>
    </subcellularLocation>
</comment>
<protein>
    <recommendedName>
        <fullName evidence="7">Homeobox domain-containing protein</fullName>
    </recommendedName>
</protein>
<evidence type="ECO:0008006" key="7">
    <source>
        <dbReference type="Google" id="ProtNLM"/>
    </source>
</evidence>
<evidence type="ECO:0000313" key="6">
    <source>
        <dbReference type="Proteomes" id="UP000428333"/>
    </source>
</evidence>
<dbReference type="CDD" id="cd00086">
    <property type="entry name" value="homeodomain"/>
    <property type="match status" value="1"/>
</dbReference>
<feature type="region of interest" description="Disordered" evidence="4">
    <location>
        <begin position="102"/>
        <end position="156"/>
    </location>
</feature>